<dbReference type="EMBL" id="BARU01038203">
    <property type="protein sequence ID" value="GAH82046.1"/>
    <property type="molecule type" value="Genomic_DNA"/>
</dbReference>
<feature type="non-terminal residue" evidence="1">
    <location>
        <position position="1"/>
    </location>
</feature>
<evidence type="ECO:0008006" key="2">
    <source>
        <dbReference type="Google" id="ProtNLM"/>
    </source>
</evidence>
<comment type="caution">
    <text evidence="1">The sequence shown here is derived from an EMBL/GenBank/DDBJ whole genome shotgun (WGS) entry which is preliminary data.</text>
</comment>
<dbReference type="CDD" id="cd09618">
    <property type="entry name" value="CBM9_like_2"/>
    <property type="match status" value="1"/>
</dbReference>
<organism evidence="1">
    <name type="scientific">marine sediment metagenome</name>
    <dbReference type="NCBI Taxonomy" id="412755"/>
    <lineage>
        <taxon>unclassified sequences</taxon>
        <taxon>metagenomes</taxon>
        <taxon>ecological metagenomes</taxon>
    </lineage>
</organism>
<sequence>FIIILLLPLFLLAQPPTPQAQKTVHAIRANGPISIDGILEETAWQEEGYSDFIQSDPTDGAQPTEKTKIWVAYDEKSLYVAARLYDSHPELITSRLGRRDDFVDSDWFIFAVDPYYDRRSGYQFAVNPAGSIVDWTLYNDEWNDSTWDGIWEWKALIDEEGWTVEIRIPYNQLRFPKKEEYVWGVNFRRVIKRKNEKISYVWVPKEDSGYVSRFAKLLGIQGIRPGRHIEFLPYSVAQAQYSPEES</sequence>
<name>X1II36_9ZZZZ</name>
<proteinExistence type="predicted"/>
<dbReference type="Gene3D" id="2.60.40.1190">
    <property type="match status" value="1"/>
</dbReference>
<protein>
    <recommendedName>
        <fullName evidence="2">Carbohydrate-binding domain-containing protein</fullName>
    </recommendedName>
</protein>
<gene>
    <name evidence="1" type="ORF">S03H2_59411</name>
</gene>
<dbReference type="SUPFAM" id="SSF49344">
    <property type="entry name" value="CBD9-like"/>
    <property type="match status" value="1"/>
</dbReference>
<dbReference type="AlphaFoldDB" id="X1II36"/>
<reference evidence="1" key="1">
    <citation type="journal article" date="2014" name="Front. Microbiol.">
        <title>High frequency of phylogenetically diverse reductive dehalogenase-homologous genes in deep subseafloor sedimentary metagenomes.</title>
        <authorList>
            <person name="Kawai M."/>
            <person name="Futagami T."/>
            <person name="Toyoda A."/>
            <person name="Takaki Y."/>
            <person name="Nishi S."/>
            <person name="Hori S."/>
            <person name="Arai W."/>
            <person name="Tsubouchi T."/>
            <person name="Morono Y."/>
            <person name="Uchiyama I."/>
            <person name="Ito T."/>
            <person name="Fujiyama A."/>
            <person name="Inagaki F."/>
            <person name="Takami H."/>
        </authorList>
    </citation>
    <scope>NUCLEOTIDE SEQUENCE</scope>
    <source>
        <strain evidence="1">Expedition CK06-06</strain>
    </source>
</reference>
<feature type="non-terminal residue" evidence="1">
    <location>
        <position position="246"/>
    </location>
</feature>
<evidence type="ECO:0000313" key="1">
    <source>
        <dbReference type="EMBL" id="GAH82046.1"/>
    </source>
</evidence>
<accession>X1II36</accession>